<dbReference type="InterPro" id="IPR002213">
    <property type="entry name" value="UDP_glucos_trans"/>
</dbReference>
<dbReference type="PROSITE" id="PS00375">
    <property type="entry name" value="UDPGT"/>
    <property type="match status" value="1"/>
</dbReference>
<evidence type="ECO:0000256" key="3">
    <source>
        <dbReference type="ARBA" id="ARBA00022679"/>
    </source>
</evidence>
<evidence type="ECO:0000313" key="7">
    <source>
        <dbReference type="Proteomes" id="UP001163823"/>
    </source>
</evidence>
<dbReference type="EC" id="2.4.1.-" evidence="5"/>
<accession>A0AAD7VE08</accession>
<dbReference type="EMBL" id="JARAOO010000004">
    <property type="protein sequence ID" value="KAJ7972366.1"/>
    <property type="molecule type" value="Genomic_DNA"/>
</dbReference>
<sequence length="485" mass="53702">MGKQDNQMRPHAIMFPLPLQGHVIPSVHLAIKLASKGFTITFVNTHSIHHRTTKSQATPTGGDDIFTGARKSGLDIRYTTVSDGFPLDFDRTLNEDQFAEGFLHVFPAHVDELIGNMVRSDTDPPITCLVADTFLVWTSMIAKKYKLVNVSFWTEPALVYTLYYHLDLLKINGHFASHDIREDSIDYIPGVDAIEVKDLASYIKDNDTSSAVARMIFKAFEDARGADFIICNTVQELESEVISALQDKQLVYPIGPILQPGFTKSTVVTSLWSESDCTQWLNTKTGGSVLYVSFGSLATVSKSDILELAHGLIVSKVSFVWVLRAGIVGPGVTDILPVGFEDDIRDGGLVVPWCRQVEVLSHPAIRGFLTHCGWNSILESIWCGIPLLCFPLMADQISNRKLVVDDWKIGLNLCDRKPITRVEVAKNINRLISGKLADELRKNSNAVRMTLVNALSKNGSSEINFNQFINHVKDKITTNLGTSAI</sequence>
<evidence type="ECO:0000256" key="5">
    <source>
        <dbReference type="RuleBase" id="RU362057"/>
    </source>
</evidence>
<dbReference type="InterPro" id="IPR035595">
    <property type="entry name" value="UDP_glycos_trans_CS"/>
</dbReference>
<reference evidence="6" key="1">
    <citation type="journal article" date="2023" name="Science">
        <title>Elucidation of the pathway for biosynthesis of saponin adjuvants from the soapbark tree.</title>
        <authorList>
            <person name="Reed J."/>
            <person name="Orme A."/>
            <person name="El-Demerdash A."/>
            <person name="Owen C."/>
            <person name="Martin L.B.B."/>
            <person name="Misra R.C."/>
            <person name="Kikuchi S."/>
            <person name="Rejzek M."/>
            <person name="Martin A.C."/>
            <person name="Harkess A."/>
            <person name="Leebens-Mack J."/>
            <person name="Louveau T."/>
            <person name="Stephenson M.J."/>
            <person name="Osbourn A."/>
        </authorList>
    </citation>
    <scope>NUCLEOTIDE SEQUENCE</scope>
    <source>
        <strain evidence="6">S10</strain>
    </source>
</reference>
<keyword evidence="7" id="KW-1185">Reference proteome</keyword>
<evidence type="ECO:0000256" key="2">
    <source>
        <dbReference type="ARBA" id="ARBA00022676"/>
    </source>
</evidence>
<dbReference type="KEGG" id="qsa:O6P43_010268"/>
<comment type="caution">
    <text evidence="6">The sequence shown here is derived from an EMBL/GenBank/DDBJ whole genome shotgun (WGS) entry which is preliminary data.</text>
</comment>
<dbReference type="SUPFAM" id="SSF53756">
    <property type="entry name" value="UDP-Glycosyltransferase/glycogen phosphorylase"/>
    <property type="match status" value="1"/>
</dbReference>
<proteinExistence type="inferred from homology"/>
<organism evidence="6 7">
    <name type="scientific">Quillaja saponaria</name>
    <name type="common">Soap bark tree</name>
    <dbReference type="NCBI Taxonomy" id="32244"/>
    <lineage>
        <taxon>Eukaryota</taxon>
        <taxon>Viridiplantae</taxon>
        <taxon>Streptophyta</taxon>
        <taxon>Embryophyta</taxon>
        <taxon>Tracheophyta</taxon>
        <taxon>Spermatophyta</taxon>
        <taxon>Magnoliopsida</taxon>
        <taxon>eudicotyledons</taxon>
        <taxon>Gunneridae</taxon>
        <taxon>Pentapetalae</taxon>
        <taxon>rosids</taxon>
        <taxon>fabids</taxon>
        <taxon>Fabales</taxon>
        <taxon>Quillajaceae</taxon>
        <taxon>Quillaja</taxon>
    </lineage>
</organism>
<evidence type="ECO:0000256" key="1">
    <source>
        <dbReference type="ARBA" id="ARBA00009995"/>
    </source>
</evidence>
<keyword evidence="2 4" id="KW-0328">Glycosyltransferase</keyword>
<dbReference type="GO" id="GO:0080043">
    <property type="term" value="F:quercetin 3-O-glucosyltransferase activity"/>
    <property type="evidence" value="ECO:0007669"/>
    <property type="project" value="TreeGrafter"/>
</dbReference>
<dbReference type="GO" id="GO:0080044">
    <property type="term" value="F:quercetin 7-O-glucosyltransferase activity"/>
    <property type="evidence" value="ECO:0007669"/>
    <property type="project" value="TreeGrafter"/>
</dbReference>
<dbReference type="PANTHER" id="PTHR11926">
    <property type="entry name" value="GLUCOSYL/GLUCURONOSYL TRANSFERASES"/>
    <property type="match status" value="1"/>
</dbReference>
<dbReference type="Pfam" id="PF00201">
    <property type="entry name" value="UDPGT"/>
    <property type="match status" value="1"/>
</dbReference>
<dbReference type="FunFam" id="3.40.50.2000:FF:000078">
    <property type="entry name" value="Glycosyltransferase"/>
    <property type="match status" value="1"/>
</dbReference>
<dbReference type="CDD" id="cd03784">
    <property type="entry name" value="GT1_Gtf-like"/>
    <property type="match status" value="1"/>
</dbReference>
<name>A0AAD7VE08_QUISA</name>
<dbReference type="PANTHER" id="PTHR11926:SF774">
    <property type="entry name" value="UDP-GLYCOSYLTRANSFERASE 85A1-RELATED"/>
    <property type="match status" value="1"/>
</dbReference>
<dbReference type="Gene3D" id="3.40.50.2000">
    <property type="entry name" value="Glycogen Phosphorylase B"/>
    <property type="match status" value="2"/>
</dbReference>
<keyword evidence="3 4" id="KW-0808">Transferase</keyword>
<dbReference type="AlphaFoldDB" id="A0AAD7VE08"/>
<evidence type="ECO:0000256" key="4">
    <source>
        <dbReference type="RuleBase" id="RU003718"/>
    </source>
</evidence>
<gene>
    <name evidence="6" type="ORF">O6P43_010268</name>
</gene>
<protein>
    <recommendedName>
        <fullName evidence="5">Glycosyltransferase</fullName>
        <ecNumber evidence="5">2.4.1.-</ecNumber>
    </recommendedName>
</protein>
<evidence type="ECO:0000313" key="6">
    <source>
        <dbReference type="EMBL" id="KAJ7972366.1"/>
    </source>
</evidence>
<comment type="similarity">
    <text evidence="1 4">Belongs to the UDP-glycosyltransferase family.</text>
</comment>
<dbReference type="Proteomes" id="UP001163823">
    <property type="component" value="Chromosome 4"/>
</dbReference>